<dbReference type="AlphaFoldDB" id="A0A2L2TSX4"/>
<proteinExistence type="predicted"/>
<protein>
    <submittedName>
        <fullName evidence="1">Uncharacterized protein</fullName>
    </submittedName>
</protein>
<accession>A0A2L2TSX4</accession>
<dbReference type="Proteomes" id="UP000245910">
    <property type="component" value="Chromosome I"/>
</dbReference>
<dbReference type="EMBL" id="LN649229">
    <property type="protein sequence ID" value="CEI67006.1"/>
    <property type="molecule type" value="Genomic_DNA"/>
</dbReference>
<name>A0A2L2TSX4_9HYPO</name>
<organism evidence="1 2">
    <name type="scientific">Fusarium venenatum</name>
    <dbReference type="NCBI Taxonomy" id="56646"/>
    <lineage>
        <taxon>Eukaryota</taxon>
        <taxon>Fungi</taxon>
        <taxon>Dikarya</taxon>
        <taxon>Ascomycota</taxon>
        <taxon>Pezizomycotina</taxon>
        <taxon>Sordariomycetes</taxon>
        <taxon>Hypocreomycetidae</taxon>
        <taxon>Hypocreales</taxon>
        <taxon>Nectriaceae</taxon>
        <taxon>Fusarium</taxon>
    </lineage>
</organism>
<sequence length="69" mass="7560">MHKLCVLSKNDASVWAMALSAGDARERVMDPSRSSKSKTRLNPCIHLEEAGLSGRLDEDDIGQFIKGES</sequence>
<evidence type="ECO:0000313" key="1">
    <source>
        <dbReference type="EMBL" id="CEI67006.1"/>
    </source>
</evidence>
<keyword evidence="2" id="KW-1185">Reference proteome</keyword>
<evidence type="ECO:0000313" key="2">
    <source>
        <dbReference type="Proteomes" id="UP000245910"/>
    </source>
</evidence>
<reference evidence="2" key="1">
    <citation type="submission" date="2014-10" db="EMBL/GenBank/DDBJ databases">
        <authorList>
            <person name="King R."/>
        </authorList>
    </citation>
    <scope>NUCLEOTIDE SEQUENCE [LARGE SCALE GENOMIC DNA]</scope>
    <source>
        <strain evidence="2">A3/5</strain>
    </source>
</reference>